<dbReference type="Gene3D" id="1.20.1250.20">
    <property type="entry name" value="MFS general substrate transporter like domains"/>
    <property type="match status" value="1"/>
</dbReference>
<dbReference type="GO" id="GO:0046943">
    <property type="term" value="F:carboxylic acid transmembrane transporter activity"/>
    <property type="evidence" value="ECO:0007669"/>
    <property type="project" value="TreeGrafter"/>
</dbReference>
<feature type="transmembrane region" description="Helical" evidence="6">
    <location>
        <begin position="244"/>
        <end position="268"/>
    </location>
</feature>
<feature type="transmembrane region" description="Helical" evidence="6">
    <location>
        <begin position="47"/>
        <end position="68"/>
    </location>
</feature>
<dbReference type="RefSeq" id="WP_089199307.1">
    <property type="nucleotide sequence ID" value="NZ_NHRJ02000002.1"/>
</dbReference>
<keyword evidence="5 6" id="KW-0472">Membrane</keyword>
<dbReference type="InterPro" id="IPR036259">
    <property type="entry name" value="MFS_trans_sf"/>
</dbReference>
<feature type="transmembrane region" description="Helical" evidence="6">
    <location>
        <begin position="139"/>
        <end position="161"/>
    </location>
</feature>
<comment type="subcellular location">
    <subcellularLocation>
        <location evidence="1">Cell membrane</location>
        <topology evidence="1">Multi-pass membrane protein</topology>
    </subcellularLocation>
</comment>
<dbReference type="PROSITE" id="PS50850">
    <property type="entry name" value="MFS"/>
    <property type="match status" value="1"/>
</dbReference>
<comment type="caution">
    <text evidence="8">The sequence shown here is derived from an EMBL/GenBank/DDBJ whole genome shotgun (WGS) entry which is preliminary data.</text>
</comment>
<sequence length="432" mass="47880">MQQEQRLNGYHIFLAIVAFLGWTISAIDASIFFFVAPYLSHEFNLSLQSFGMIVAGGFLIAIIVSFFIGPLMDHFGRKIVFQWILIIMTIGTFLSGLSWNFESLIVFRLLATGSAFAEYAVGATILVESVPAKHRGWLVGIMAAGWPAGTALSTLISLYAIPSLGWQSAFFIASIPAFIVIVIRLHIKEPKRFKDVNRIRAQASASRTHAGIAKLKMDFTVNQQEAVKKPLQQLFKGELLKNTILVWIYMNAVVISYSLLIWFAPYWLKDAFAINSAQATWTTCVGSLVSILGFIACGWLSGKVGIRAANTIFIPIGIVITIWMTKFAVTYAAFLPAYLLWNFFGAGIWGVIPRLFTEAFPTRARGTGASVNSASCWLGWAFTSNFSPCLIDHIGYNTSIFFAGVFLFPVALISLWMIRRIPPASDLEDYIT</sequence>
<feature type="transmembrane region" description="Helical" evidence="6">
    <location>
        <begin position="167"/>
        <end position="187"/>
    </location>
</feature>
<evidence type="ECO:0000256" key="5">
    <source>
        <dbReference type="ARBA" id="ARBA00023136"/>
    </source>
</evidence>
<dbReference type="EMBL" id="NHRJ02000002">
    <property type="protein sequence ID" value="PZE22163.1"/>
    <property type="molecule type" value="Genomic_DNA"/>
</dbReference>
<feature type="transmembrane region" description="Helical" evidence="6">
    <location>
        <begin position="308"/>
        <end position="325"/>
    </location>
</feature>
<dbReference type="PANTHER" id="PTHR23508">
    <property type="entry name" value="CARBOXYLIC ACID TRANSPORTER PROTEIN HOMOLOG"/>
    <property type="match status" value="1"/>
</dbReference>
<evidence type="ECO:0000256" key="1">
    <source>
        <dbReference type="ARBA" id="ARBA00004651"/>
    </source>
</evidence>
<feature type="domain" description="Major facilitator superfamily (MFS) profile" evidence="7">
    <location>
        <begin position="14"/>
        <end position="422"/>
    </location>
</feature>
<feature type="transmembrane region" description="Helical" evidence="6">
    <location>
        <begin position="80"/>
        <end position="99"/>
    </location>
</feature>
<evidence type="ECO:0000256" key="3">
    <source>
        <dbReference type="ARBA" id="ARBA00022692"/>
    </source>
</evidence>
<organism evidence="8 9">
    <name type="scientific">Paenibacillus xerothermodurans</name>
    <dbReference type="NCBI Taxonomy" id="1977292"/>
    <lineage>
        <taxon>Bacteria</taxon>
        <taxon>Bacillati</taxon>
        <taxon>Bacillota</taxon>
        <taxon>Bacilli</taxon>
        <taxon>Bacillales</taxon>
        <taxon>Paenibacillaceae</taxon>
        <taxon>Paenibacillus</taxon>
    </lineage>
</organism>
<dbReference type="SUPFAM" id="SSF103473">
    <property type="entry name" value="MFS general substrate transporter"/>
    <property type="match status" value="1"/>
</dbReference>
<evidence type="ECO:0000256" key="2">
    <source>
        <dbReference type="ARBA" id="ARBA00022448"/>
    </source>
</evidence>
<keyword evidence="2" id="KW-0813">Transport</keyword>
<dbReference type="PANTHER" id="PTHR23508:SF10">
    <property type="entry name" value="CARBOXYLIC ACID TRANSPORTER PROTEIN HOMOLOG"/>
    <property type="match status" value="1"/>
</dbReference>
<evidence type="ECO:0000313" key="9">
    <source>
        <dbReference type="Proteomes" id="UP000214746"/>
    </source>
</evidence>
<feature type="transmembrane region" description="Helical" evidence="6">
    <location>
        <begin position="12"/>
        <end position="35"/>
    </location>
</feature>
<feature type="transmembrane region" description="Helical" evidence="6">
    <location>
        <begin position="280"/>
        <end position="301"/>
    </location>
</feature>
<keyword evidence="3 6" id="KW-0812">Transmembrane</keyword>
<dbReference type="AlphaFoldDB" id="A0A2W1NU28"/>
<proteinExistence type="predicted"/>
<keyword evidence="9" id="KW-1185">Reference proteome</keyword>
<evidence type="ECO:0000256" key="6">
    <source>
        <dbReference type="SAM" id="Phobius"/>
    </source>
</evidence>
<evidence type="ECO:0000259" key="7">
    <source>
        <dbReference type="PROSITE" id="PS50850"/>
    </source>
</evidence>
<dbReference type="InterPro" id="IPR020846">
    <property type="entry name" value="MFS_dom"/>
</dbReference>
<accession>A0A2W1NU28</accession>
<evidence type="ECO:0000256" key="4">
    <source>
        <dbReference type="ARBA" id="ARBA00022989"/>
    </source>
</evidence>
<evidence type="ECO:0000313" key="8">
    <source>
        <dbReference type="EMBL" id="PZE22163.1"/>
    </source>
</evidence>
<dbReference type="GO" id="GO:0005886">
    <property type="term" value="C:plasma membrane"/>
    <property type="evidence" value="ECO:0007669"/>
    <property type="project" value="UniProtKB-SubCell"/>
</dbReference>
<dbReference type="InterPro" id="IPR011701">
    <property type="entry name" value="MFS"/>
</dbReference>
<gene>
    <name evidence="8" type="ORF">CBW46_007240</name>
</gene>
<keyword evidence="4 6" id="KW-1133">Transmembrane helix</keyword>
<protein>
    <submittedName>
        <fullName evidence="8">MFS transporter</fullName>
    </submittedName>
</protein>
<reference evidence="8" key="1">
    <citation type="submission" date="2018-06" db="EMBL/GenBank/DDBJ databases">
        <title>Paenibacillus xerothermodurans sp. nov. an extremely dry heat resistant spore forming bacterium isolated from the soil of Cape Canaveral, Florida.</title>
        <authorList>
            <person name="Seuylemezian A."/>
            <person name="Kaur N."/>
            <person name="Patil P."/>
            <person name="Patil P."/>
            <person name="Mayilraj S."/>
            <person name="Vaishampayan P."/>
        </authorList>
    </citation>
    <scope>NUCLEOTIDE SEQUENCE [LARGE SCALE GENOMIC DNA]</scope>
    <source>
        <strain evidence="8">ATCC 27380</strain>
    </source>
</reference>
<dbReference type="OrthoDB" id="9783823at2"/>
<feature type="transmembrane region" description="Helical" evidence="6">
    <location>
        <begin position="105"/>
        <end position="127"/>
    </location>
</feature>
<dbReference type="Proteomes" id="UP000214746">
    <property type="component" value="Unassembled WGS sequence"/>
</dbReference>
<dbReference type="Pfam" id="PF07690">
    <property type="entry name" value="MFS_1"/>
    <property type="match status" value="1"/>
</dbReference>
<name>A0A2W1NU28_PAEXE</name>
<feature type="transmembrane region" description="Helical" evidence="6">
    <location>
        <begin position="394"/>
        <end position="418"/>
    </location>
</feature>